<keyword evidence="1" id="KW-1133">Transmembrane helix</keyword>
<organism evidence="2 3">
    <name type="scientific">Flavilitoribacter nigricans (strain ATCC 23147 / DSM 23189 / NBRC 102662 / NCIMB 1420 / SS-2)</name>
    <name type="common">Lewinella nigricans</name>
    <dbReference type="NCBI Taxonomy" id="1122177"/>
    <lineage>
        <taxon>Bacteria</taxon>
        <taxon>Pseudomonadati</taxon>
        <taxon>Bacteroidota</taxon>
        <taxon>Saprospiria</taxon>
        <taxon>Saprospirales</taxon>
        <taxon>Lewinellaceae</taxon>
        <taxon>Flavilitoribacter</taxon>
    </lineage>
</organism>
<name>A0A2D0MZJ0_FLAN2</name>
<keyword evidence="3" id="KW-1185">Reference proteome</keyword>
<keyword evidence="1" id="KW-0812">Transmembrane</keyword>
<dbReference type="Proteomes" id="UP000223913">
    <property type="component" value="Unassembled WGS sequence"/>
</dbReference>
<comment type="caution">
    <text evidence="2">The sequence shown here is derived from an EMBL/GenBank/DDBJ whole genome shotgun (WGS) entry which is preliminary data.</text>
</comment>
<feature type="transmembrane region" description="Helical" evidence="1">
    <location>
        <begin position="12"/>
        <end position="29"/>
    </location>
</feature>
<dbReference type="EMBL" id="PDUD01000071">
    <property type="protein sequence ID" value="PHN00863.1"/>
    <property type="molecule type" value="Genomic_DNA"/>
</dbReference>
<feature type="transmembrane region" description="Helical" evidence="1">
    <location>
        <begin position="91"/>
        <end position="108"/>
    </location>
</feature>
<feature type="transmembrane region" description="Helical" evidence="1">
    <location>
        <begin position="41"/>
        <end position="63"/>
    </location>
</feature>
<sequence length="109" mass="12618">MIFFGEKVKAENKVAVLILLGLSISWRYWLGPLDFIAKDQYISPTIGFFLGMILIGELTRKVFRLIIKRRIRRDYAGVPLPVQPKDQEDQVALLFGIGWAIFFNLQVYL</sequence>
<evidence type="ECO:0000256" key="1">
    <source>
        <dbReference type="SAM" id="Phobius"/>
    </source>
</evidence>
<proteinExistence type="predicted"/>
<dbReference type="AlphaFoldDB" id="A0A2D0MZJ0"/>
<protein>
    <submittedName>
        <fullName evidence="2">Uncharacterized protein</fullName>
    </submittedName>
</protein>
<evidence type="ECO:0000313" key="2">
    <source>
        <dbReference type="EMBL" id="PHN00863.1"/>
    </source>
</evidence>
<keyword evidence="1" id="KW-0472">Membrane</keyword>
<reference evidence="2 3" key="1">
    <citation type="submission" date="2017-10" db="EMBL/GenBank/DDBJ databases">
        <title>The draft genome sequence of Lewinella nigricans NBRC 102662.</title>
        <authorList>
            <person name="Wang K."/>
        </authorList>
    </citation>
    <scope>NUCLEOTIDE SEQUENCE [LARGE SCALE GENOMIC DNA]</scope>
    <source>
        <strain evidence="2 3">NBRC 102662</strain>
    </source>
</reference>
<evidence type="ECO:0000313" key="3">
    <source>
        <dbReference type="Proteomes" id="UP000223913"/>
    </source>
</evidence>
<accession>A0A2D0MZJ0</accession>
<gene>
    <name evidence="2" type="ORF">CRP01_39945</name>
</gene>
<dbReference type="RefSeq" id="WP_099155712.1">
    <property type="nucleotide sequence ID" value="NZ_PDUD01000071.1"/>
</dbReference>